<sequence length="173" mass="18963">MAELSEWADFYVIVGSATGALIGLQFVVMTLIANRADYVPPEAGAAFTTPSVVHFAVALLLSAVASAPWHGRKALTICWGVIGFSGLIYTIIVARRMRVQKVYRPVCEDWLFHALLPFAAYALLVGAAVATRFILRSALFAVGLSALLLLFIGIHNAWDTVTYHVFEKRQKRP</sequence>
<proteinExistence type="predicted"/>
<dbReference type="RefSeq" id="WP_041978109.1">
    <property type="nucleotide sequence ID" value="NZ_CBXV010000008.1"/>
</dbReference>
<dbReference type="Proteomes" id="UP000031518">
    <property type="component" value="Unassembled WGS sequence"/>
</dbReference>
<dbReference type="EMBL" id="CBXV010000008">
    <property type="protein sequence ID" value="CDM66705.1"/>
    <property type="molecule type" value="Genomic_DNA"/>
</dbReference>
<keyword evidence="1" id="KW-0472">Membrane</keyword>
<evidence type="ECO:0000313" key="3">
    <source>
        <dbReference type="Proteomes" id="UP000031518"/>
    </source>
</evidence>
<evidence type="ECO:0000313" key="2">
    <source>
        <dbReference type="EMBL" id="CDM66705.1"/>
    </source>
</evidence>
<dbReference type="AlphaFoldDB" id="A0A0B6X330"/>
<reference evidence="2 3" key="1">
    <citation type="submission" date="2013-12" db="EMBL/GenBank/DDBJ databases">
        <authorList>
            <person name="Stott M."/>
        </authorList>
    </citation>
    <scope>NUCLEOTIDE SEQUENCE [LARGE SCALE GENOMIC DNA]</scope>
    <source>
        <strain evidence="2 3">K22</strain>
    </source>
</reference>
<evidence type="ECO:0000256" key="1">
    <source>
        <dbReference type="SAM" id="Phobius"/>
    </source>
</evidence>
<keyword evidence="3" id="KW-1185">Reference proteome</keyword>
<feature type="transmembrane region" description="Helical" evidence="1">
    <location>
        <begin position="141"/>
        <end position="166"/>
    </location>
</feature>
<feature type="transmembrane region" description="Helical" evidence="1">
    <location>
        <begin position="115"/>
        <end position="135"/>
    </location>
</feature>
<keyword evidence="1" id="KW-1133">Transmembrane helix</keyword>
<feature type="transmembrane region" description="Helical" evidence="1">
    <location>
        <begin position="74"/>
        <end position="94"/>
    </location>
</feature>
<gene>
    <name evidence="2" type="ORF">PYK22_02738</name>
</gene>
<feature type="transmembrane region" description="Helical" evidence="1">
    <location>
        <begin position="12"/>
        <end position="33"/>
    </location>
</feature>
<organism evidence="2 3">
    <name type="scientific">Pyrinomonas methylaliphatogenes</name>
    <dbReference type="NCBI Taxonomy" id="454194"/>
    <lineage>
        <taxon>Bacteria</taxon>
        <taxon>Pseudomonadati</taxon>
        <taxon>Acidobacteriota</taxon>
        <taxon>Blastocatellia</taxon>
        <taxon>Blastocatellales</taxon>
        <taxon>Pyrinomonadaceae</taxon>
        <taxon>Pyrinomonas</taxon>
    </lineage>
</organism>
<reference evidence="2 3" key="2">
    <citation type="submission" date="2015-01" db="EMBL/GenBank/DDBJ databases">
        <title>Complete genome sequence of Pyrinomonas methylaliphatogenes type strain K22T.</title>
        <authorList>
            <person name="Lee K.C.Y."/>
            <person name="Power J.F."/>
            <person name="Dunfield P.F."/>
            <person name="Morgan X.C."/>
            <person name="Huttenhower C."/>
            <person name="Stott M.B."/>
        </authorList>
    </citation>
    <scope>NUCLEOTIDE SEQUENCE [LARGE SCALE GENOMIC DNA]</scope>
    <source>
        <strain evidence="2 3">K22</strain>
    </source>
</reference>
<keyword evidence="1" id="KW-0812">Transmembrane</keyword>
<accession>A0A0B6X330</accession>
<protein>
    <submittedName>
        <fullName evidence="2">Uncharacterized protein</fullName>
    </submittedName>
</protein>
<name>A0A0B6X330_9BACT</name>
<dbReference type="STRING" id="454194.PYK22_02738"/>
<feature type="transmembrane region" description="Helical" evidence="1">
    <location>
        <begin position="45"/>
        <end position="68"/>
    </location>
</feature>
<dbReference type="OrthoDB" id="8480417at2"/>